<name>A0A916UDT4_9SPHI</name>
<sequence length="173" mass="19480">MRKYLLVFTALLTACAAPEKESPGTKPAYFDLKGYFNKEAATLKAKQPLVNKRVLVDDKAEEKQVKVSDWQKELSVFIDADINKAAWAGEFSSKNTPSGITYTSNSDKVPVKAVQVLKANGVVKGIIITIHNSNYLYSSSDTLSYYPDSLYKIRKRQEIKLMSPKRYEITGRF</sequence>
<accession>A0A916UDT4</accession>
<evidence type="ECO:0000313" key="2">
    <source>
        <dbReference type="Proteomes" id="UP000651668"/>
    </source>
</evidence>
<dbReference type="RefSeq" id="WP_188627176.1">
    <property type="nucleotide sequence ID" value="NZ_BMIL01000008.1"/>
</dbReference>
<reference evidence="1" key="2">
    <citation type="submission" date="2020-09" db="EMBL/GenBank/DDBJ databases">
        <authorList>
            <person name="Sun Q."/>
            <person name="Zhou Y."/>
        </authorList>
    </citation>
    <scope>NUCLEOTIDE SEQUENCE</scope>
    <source>
        <strain evidence="1">CGMCC 1.15343</strain>
    </source>
</reference>
<dbReference type="PROSITE" id="PS51257">
    <property type="entry name" value="PROKAR_LIPOPROTEIN"/>
    <property type="match status" value="1"/>
</dbReference>
<protein>
    <submittedName>
        <fullName evidence="1">Uncharacterized protein</fullName>
    </submittedName>
</protein>
<evidence type="ECO:0000313" key="1">
    <source>
        <dbReference type="EMBL" id="GGC69943.1"/>
    </source>
</evidence>
<comment type="caution">
    <text evidence="1">The sequence shown here is derived from an EMBL/GenBank/DDBJ whole genome shotgun (WGS) entry which is preliminary data.</text>
</comment>
<dbReference type="EMBL" id="BMIL01000008">
    <property type="protein sequence ID" value="GGC69943.1"/>
    <property type="molecule type" value="Genomic_DNA"/>
</dbReference>
<gene>
    <name evidence="1" type="ORF">GCM10011387_24220</name>
</gene>
<proteinExistence type="predicted"/>
<keyword evidence="2" id="KW-1185">Reference proteome</keyword>
<dbReference type="Proteomes" id="UP000651668">
    <property type="component" value="Unassembled WGS sequence"/>
</dbReference>
<dbReference type="AlphaFoldDB" id="A0A916UDT4"/>
<reference evidence="1" key="1">
    <citation type="journal article" date="2014" name="Int. J. Syst. Evol. Microbiol.">
        <title>Complete genome sequence of Corynebacterium casei LMG S-19264T (=DSM 44701T), isolated from a smear-ripened cheese.</title>
        <authorList>
            <consortium name="US DOE Joint Genome Institute (JGI-PGF)"/>
            <person name="Walter F."/>
            <person name="Albersmeier A."/>
            <person name="Kalinowski J."/>
            <person name="Ruckert C."/>
        </authorList>
    </citation>
    <scope>NUCLEOTIDE SEQUENCE</scope>
    <source>
        <strain evidence="1">CGMCC 1.15343</strain>
    </source>
</reference>
<organism evidence="1 2">
    <name type="scientific">Pedobacter quisquiliarum</name>
    <dbReference type="NCBI Taxonomy" id="1834438"/>
    <lineage>
        <taxon>Bacteria</taxon>
        <taxon>Pseudomonadati</taxon>
        <taxon>Bacteroidota</taxon>
        <taxon>Sphingobacteriia</taxon>
        <taxon>Sphingobacteriales</taxon>
        <taxon>Sphingobacteriaceae</taxon>
        <taxon>Pedobacter</taxon>
    </lineage>
</organism>